<evidence type="ECO:0000256" key="2">
    <source>
        <dbReference type="ARBA" id="ARBA00001947"/>
    </source>
</evidence>
<dbReference type="UniPathway" id="UPA00136">
    <property type="reaction ID" value="UER00200"/>
</dbReference>
<reference evidence="23 24" key="1">
    <citation type="submission" date="2016-10" db="EMBL/GenBank/DDBJ databases">
        <authorList>
            <person name="de Groot N.N."/>
        </authorList>
    </citation>
    <scope>NUCLEOTIDE SEQUENCE [LARGE SCALE GENOMIC DNA]</scope>
    <source>
        <strain evidence="23 24">ASO4-2</strain>
    </source>
</reference>
<feature type="modified residue" description="N6-(pyridoxal phosphate)lysine" evidence="19">
    <location>
        <position position="44"/>
    </location>
</feature>
<dbReference type="GO" id="GO:0005737">
    <property type="term" value="C:cytoplasm"/>
    <property type="evidence" value="ECO:0007669"/>
    <property type="project" value="InterPro"/>
</dbReference>
<dbReference type="InterPro" id="IPR036052">
    <property type="entry name" value="TrpB-like_PALP_sf"/>
</dbReference>
<comment type="cofactor">
    <cofactor evidence="1 18">
        <name>pyridoxal 5'-phosphate</name>
        <dbReference type="ChEBI" id="CHEBI:597326"/>
    </cofactor>
</comment>
<feature type="binding site" evidence="18">
    <location>
        <position position="260"/>
    </location>
    <ligand>
        <name>pyridoxal 5'-phosphate</name>
        <dbReference type="ChEBI" id="CHEBI:597326"/>
    </ligand>
</feature>
<dbReference type="InterPro" id="IPR015273">
    <property type="entry name" value="Cys-tRNA-synt_Ia_DALR"/>
</dbReference>
<dbReference type="SUPFAM" id="SSF47323">
    <property type="entry name" value="Anticodon-binding domain of a subclass of class I aminoacyl-tRNA synthetases"/>
    <property type="match status" value="1"/>
</dbReference>
<evidence type="ECO:0000256" key="11">
    <source>
        <dbReference type="ARBA" id="ARBA00022741"/>
    </source>
</evidence>
<name>A0A1G6C045_9BACT</name>
<dbReference type="InterPro" id="IPR001926">
    <property type="entry name" value="TrpB-like_PALP"/>
</dbReference>
<evidence type="ECO:0000256" key="19">
    <source>
        <dbReference type="PIRSR" id="PIRSR605856-51"/>
    </source>
</evidence>
<dbReference type="STRING" id="617002.SAMN05660653_01254"/>
<dbReference type="InterPro" id="IPR009080">
    <property type="entry name" value="tRNAsynth_Ia_anticodon-bd"/>
</dbReference>
<dbReference type="Gene3D" id="3.40.50.620">
    <property type="entry name" value="HUPs"/>
    <property type="match status" value="1"/>
</dbReference>
<feature type="domain" description="Cysteinyl-tRNA synthetase class Ia DALR" evidence="22">
    <location>
        <begin position="672"/>
        <end position="727"/>
    </location>
</feature>
<dbReference type="InterPro" id="IPR005856">
    <property type="entry name" value="Cys_synth"/>
</dbReference>
<dbReference type="Pfam" id="PF00291">
    <property type="entry name" value="PALP"/>
    <property type="match status" value="1"/>
</dbReference>
<sequence>MIHDHILSLIGHTPLVALGLLNPYAARVRIAAKLEDFNPGGSIKDRVALAMIEQAEASGTLTPEKVIIEATSGNTGIGLAMVCAVKGYKLKLLMPESASEERKRIMLAYGAEIHLTPGHQSTDGAIEEAYRLYRESPDRYVLMDQFNNPASIAAHYRTTAQEIWDQTEGRVTHVVATLGTSGTVMGLTKRLKELNPKICIVAVEPFAGHKIQGLKNMQESYPPGIYDKHAPDRILNVEDESAFDLCRKLAAQEGIFAGMSSGAALSGALQLARELDQQVDSEAEPPLVVTIFPDSGIRYLSTPLFAPPQEQGVQVRDLKQRGMVSLRSGKAGLRFFTPGPSLDQWADISAWRRIVLLDVLARFQRQKDNQAEVLVAIADLDDRAVAAARAEGKSLDESGREILAGIRELAGLLGVSDAVQFISAGRDVPGLMSACRKLLSKGLGYEKLRSVYFDVLRDKNYGSLLGVDPEKLRAGMTVDLDGYVKDNPRDFTLLKRTSLAELKDGYFLQTEWGNVRPSWYLQMAGAVLQGSSPELTLVLGDEDHKFPHLENLSSIWRGAANFQPQAWITAQSSICAEPAQDSSLTHFLDKGSDALALRFWLLSGSYHSALQCSADNLAMWSRNQQRIQQTLVRLHALAETEAPSPAPVQNRSVGQNISQSIGQLLFNVKQSFTDCLENDLNLPAFWPTLFQCSRDINTAINQSRLDSGEASACMDLFRHLDEVLGLLDWAIIPCRQKEIPEHVRTLCTLRADARRQKNYAEADRLRREIETAGYRIQDTADEPLIFRR</sequence>
<comment type="similarity">
    <text evidence="4">Belongs to the cysteine synthase/cystathionine beta-synthase family.</text>
</comment>
<evidence type="ECO:0000256" key="3">
    <source>
        <dbReference type="ARBA" id="ARBA00004962"/>
    </source>
</evidence>
<evidence type="ECO:0000256" key="10">
    <source>
        <dbReference type="ARBA" id="ARBA00022723"/>
    </source>
</evidence>
<evidence type="ECO:0000259" key="20">
    <source>
        <dbReference type="Pfam" id="PF00291"/>
    </source>
</evidence>
<keyword evidence="12" id="KW-0862">Zinc</keyword>
<keyword evidence="14 18" id="KW-0663">Pyridoxal phosphate</keyword>
<comment type="pathway">
    <text evidence="3">Amino-acid biosynthesis; L-cysteine biosynthesis; L-cysteine from L-serine: step 2/2.</text>
</comment>
<keyword evidence="7" id="KW-0436">Ligase</keyword>
<keyword evidence="15 23" id="KW-0030">Aminoacyl-tRNA synthetase</keyword>
<evidence type="ECO:0000256" key="7">
    <source>
        <dbReference type="ARBA" id="ARBA00022598"/>
    </source>
</evidence>
<dbReference type="Proteomes" id="UP000198771">
    <property type="component" value="Unassembled WGS sequence"/>
</dbReference>
<dbReference type="SUPFAM" id="SSF52374">
    <property type="entry name" value="Nucleotidylyl transferase"/>
    <property type="match status" value="1"/>
</dbReference>
<evidence type="ECO:0000256" key="12">
    <source>
        <dbReference type="ARBA" id="ARBA00022833"/>
    </source>
</evidence>
<evidence type="ECO:0000256" key="5">
    <source>
        <dbReference type="ARBA" id="ARBA00012681"/>
    </source>
</evidence>
<evidence type="ECO:0000313" key="23">
    <source>
        <dbReference type="EMBL" id="SDB26269.1"/>
    </source>
</evidence>
<dbReference type="GO" id="GO:0005524">
    <property type="term" value="F:ATP binding"/>
    <property type="evidence" value="ECO:0007669"/>
    <property type="project" value="UniProtKB-KW"/>
</dbReference>
<comment type="cofactor">
    <cofactor evidence="2">
        <name>Zn(2+)</name>
        <dbReference type="ChEBI" id="CHEBI:29105"/>
    </cofactor>
</comment>
<evidence type="ECO:0000256" key="14">
    <source>
        <dbReference type="ARBA" id="ARBA00022898"/>
    </source>
</evidence>
<keyword evidence="10" id="KW-0479">Metal-binding</keyword>
<evidence type="ECO:0000256" key="8">
    <source>
        <dbReference type="ARBA" id="ARBA00022605"/>
    </source>
</evidence>
<dbReference type="GO" id="GO:0006423">
    <property type="term" value="P:cysteinyl-tRNA aminoacylation"/>
    <property type="evidence" value="ECO:0007669"/>
    <property type="project" value="InterPro"/>
</dbReference>
<keyword evidence="13" id="KW-0067">ATP-binding</keyword>
<dbReference type="AlphaFoldDB" id="A0A1G6C045"/>
<evidence type="ECO:0000256" key="17">
    <source>
        <dbReference type="ARBA" id="ARBA00047931"/>
    </source>
</evidence>
<dbReference type="GO" id="GO:0004124">
    <property type="term" value="F:cysteine synthase activity"/>
    <property type="evidence" value="ECO:0007669"/>
    <property type="project" value="UniProtKB-EC"/>
</dbReference>
<dbReference type="FunFam" id="3.40.50.1100:FF:000003">
    <property type="entry name" value="Cystathionine beta-synthase"/>
    <property type="match status" value="1"/>
</dbReference>
<dbReference type="RefSeq" id="WP_092118771.1">
    <property type="nucleotide sequence ID" value="NZ_FMXO01000006.1"/>
</dbReference>
<feature type="domain" description="tRNA synthetases class I catalytic" evidence="21">
    <location>
        <begin position="333"/>
        <end position="618"/>
    </location>
</feature>
<dbReference type="EC" id="2.5.1.47" evidence="5"/>
<evidence type="ECO:0000256" key="18">
    <source>
        <dbReference type="PIRSR" id="PIRSR605856-50"/>
    </source>
</evidence>
<comment type="catalytic activity">
    <reaction evidence="17">
        <text>O-acetyl-L-serine + hydrogen sulfide = L-cysteine + acetate</text>
        <dbReference type="Rhea" id="RHEA:14829"/>
        <dbReference type="ChEBI" id="CHEBI:29919"/>
        <dbReference type="ChEBI" id="CHEBI:30089"/>
        <dbReference type="ChEBI" id="CHEBI:35235"/>
        <dbReference type="ChEBI" id="CHEBI:58340"/>
        <dbReference type="EC" id="2.5.1.47"/>
    </reaction>
</comment>
<evidence type="ECO:0000256" key="15">
    <source>
        <dbReference type="ARBA" id="ARBA00023146"/>
    </source>
</evidence>
<dbReference type="GO" id="GO:0046872">
    <property type="term" value="F:metal ion binding"/>
    <property type="evidence" value="ECO:0007669"/>
    <property type="project" value="UniProtKB-KW"/>
</dbReference>
<evidence type="ECO:0000256" key="6">
    <source>
        <dbReference type="ARBA" id="ARBA00014738"/>
    </source>
</evidence>
<accession>A0A1G6C045</accession>
<dbReference type="GO" id="GO:0006535">
    <property type="term" value="P:cysteine biosynthetic process from serine"/>
    <property type="evidence" value="ECO:0007669"/>
    <property type="project" value="InterPro"/>
</dbReference>
<evidence type="ECO:0000256" key="9">
    <source>
        <dbReference type="ARBA" id="ARBA00022679"/>
    </source>
</evidence>
<dbReference type="EMBL" id="FMXO01000006">
    <property type="protein sequence ID" value="SDB26269.1"/>
    <property type="molecule type" value="Genomic_DNA"/>
</dbReference>
<evidence type="ECO:0000256" key="13">
    <source>
        <dbReference type="ARBA" id="ARBA00022840"/>
    </source>
</evidence>
<evidence type="ECO:0000256" key="4">
    <source>
        <dbReference type="ARBA" id="ARBA00007103"/>
    </source>
</evidence>
<evidence type="ECO:0000256" key="1">
    <source>
        <dbReference type="ARBA" id="ARBA00001933"/>
    </source>
</evidence>
<keyword evidence="24" id="KW-1185">Reference proteome</keyword>
<keyword evidence="11" id="KW-0547">Nucleotide-binding</keyword>
<evidence type="ECO:0000256" key="16">
    <source>
        <dbReference type="ARBA" id="ARBA00023192"/>
    </source>
</evidence>
<organism evidence="23 24">
    <name type="scientific">Desulfonatronum thiosulfatophilum</name>
    <dbReference type="NCBI Taxonomy" id="617002"/>
    <lineage>
        <taxon>Bacteria</taxon>
        <taxon>Pseudomonadati</taxon>
        <taxon>Thermodesulfobacteriota</taxon>
        <taxon>Desulfovibrionia</taxon>
        <taxon>Desulfovibrionales</taxon>
        <taxon>Desulfonatronaceae</taxon>
        <taxon>Desulfonatronum</taxon>
    </lineage>
</organism>
<gene>
    <name evidence="23" type="ORF">SAMN05660653_01254</name>
</gene>
<keyword evidence="8" id="KW-0028">Amino-acid biosynthesis</keyword>
<dbReference type="InterPro" id="IPR032678">
    <property type="entry name" value="tRNA-synt_1_cat_dom"/>
</dbReference>
<dbReference type="InterPro" id="IPR001216">
    <property type="entry name" value="P-phosphate_BS"/>
</dbReference>
<dbReference type="InterPro" id="IPR050214">
    <property type="entry name" value="Cys_Synth/Cystath_Beta-Synth"/>
</dbReference>
<dbReference type="GO" id="GO:0004817">
    <property type="term" value="F:cysteine-tRNA ligase activity"/>
    <property type="evidence" value="ECO:0007669"/>
    <property type="project" value="InterPro"/>
</dbReference>
<feature type="domain" description="Tryptophan synthase beta chain-like PALP" evidence="20">
    <location>
        <begin position="7"/>
        <end position="278"/>
    </location>
</feature>
<feature type="binding site" evidence="18">
    <location>
        <position position="74"/>
    </location>
    <ligand>
        <name>pyridoxal 5'-phosphate</name>
        <dbReference type="ChEBI" id="CHEBI:597326"/>
    </ligand>
</feature>
<dbReference type="PROSITE" id="PS00901">
    <property type="entry name" value="CYS_SYNTHASE"/>
    <property type="match status" value="1"/>
</dbReference>
<dbReference type="SUPFAM" id="SSF53686">
    <property type="entry name" value="Tryptophan synthase beta subunit-like PLP-dependent enzymes"/>
    <property type="match status" value="1"/>
</dbReference>
<feature type="binding site" evidence="18">
    <location>
        <begin position="179"/>
        <end position="183"/>
    </location>
    <ligand>
        <name>pyridoxal 5'-phosphate</name>
        <dbReference type="ChEBI" id="CHEBI:597326"/>
    </ligand>
</feature>
<dbReference type="Pfam" id="PF09190">
    <property type="entry name" value="DALR_2"/>
    <property type="match status" value="1"/>
</dbReference>
<dbReference type="OrthoDB" id="9815130at2"/>
<dbReference type="PANTHER" id="PTHR10314">
    <property type="entry name" value="CYSTATHIONINE BETA-SYNTHASE"/>
    <property type="match status" value="1"/>
</dbReference>
<dbReference type="Pfam" id="PF01406">
    <property type="entry name" value="tRNA-synt_1e"/>
    <property type="match status" value="1"/>
</dbReference>
<evidence type="ECO:0000313" key="24">
    <source>
        <dbReference type="Proteomes" id="UP000198771"/>
    </source>
</evidence>
<proteinExistence type="inferred from homology"/>
<dbReference type="Gene3D" id="1.20.120.1910">
    <property type="entry name" value="Cysteine-tRNA ligase, C-terminal anti-codon recognition domain"/>
    <property type="match status" value="1"/>
</dbReference>
<dbReference type="CDD" id="cd01561">
    <property type="entry name" value="CBS_like"/>
    <property type="match status" value="1"/>
</dbReference>
<dbReference type="InterPro" id="IPR014729">
    <property type="entry name" value="Rossmann-like_a/b/a_fold"/>
</dbReference>
<dbReference type="Gene3D" id="3.40.50.1100">
    <property type="match status" value="2"/>
</dbReference>
<evidence type="ECO:0000259" key="21">
    <source>
        <dbReference type="Pfam" id="PF01406"/>
    </source>
</evidence>
<keyword evidence="16" id="KW-0198">Cysteine biosynthesis</keyword>
<dbReference type="NCBIfam" id="TIGR01136">
    <property type="entry name" value="cysKM"/>
    <property type="match status" value="1"/>
</dbReference>
<protein>
    <recommendedName>
        <fullName evidence="6">Cysteine--tRNA ligase</fullName>
        <ecNumber evidence="5">2.5.1.47</ecNumber>
    </recommendedName>
</protein>
<evidence type="ECO:0000259" key="22">
    <source>
        <dbReference type="Pfam" id="PF09190"/>
    </source>
</evidence>
<keyword evidence="9" id="KW-0808">Transferase</keyword>